<comment type="caution">
    <text evidence="2">The sequence shown here is derived from an EMBL/GenBank/DDBJ whole genome shotgun (WGS) entry which is preliminary data.</text>
</comment>
<keyword evidence="2" id="KW-0378">Hydrolase</keyword>
<sequence>MLEFQLTGTGNAGGVPLWGCDCPACSVARRDPSKRRQSASAVIRTNEGVTLLDAGITDLAEHFRFEEVVRVLLTHFHMDHVQGLFPLRWAESERKIPVYRPDDPEGADDLYKHPGVFQFLPSCEHFRELDFGAFAVTPLPLIHSRATQGFLIRQGHWRLAYLTDTVGLPEQTLEYLQANPLDELVLDCSEPPCDTPPRNHNDLNSALSTWRETGARRLWLTHISHRLDTWLQQGAALPEGVFVARDGLSLSPDHGA</sequence>
<dbReference type="SMART" id="SM00849">
    <property type="entry name" value="Lactamase_B"/>
    <property type="match status" value="1"/>
</dbReference>
<keyword evidence="3" id="KW-1185">Reference proteome</keyword>
<dbReference type="EC" id="3.1.4.55" evidence="2"/>
<evidence type="ECO:0000313" key="3">
    <source>
        <dbReference type="Proteomes" id="UP000810171"/>
    </source>
</evidence>
<dbReference type="RefSeq" id="WP_209286226.1">
    <property type="nucleotide sequence ID" value="NZ_JACVEW010000003.1"/>
</dbReference>
<organism evidence="2 3">
    <name type="scientific">Marinobacterium alkalitolerans</name>
    <dbReference type="NCBI Taxonomy" id="1542925"/>
    <lineage>
        <taxon>Bacteria</taxon>
        <taxon>Pseudomonadati</taxon>
        <taxon>Pseudomonadota</taxon>
        <taxon>Gammaproteobacteria</taxon>
        <taxon>Oceanospirillales</taxon>
        <taxon>Oceanospirillaceae</taxon>
        <taxon>Marinobacterium</taxon>
    </lineage>
</organism>
<dbReference type="SUPFAM" id="SSF56281">
    <property type="entry name" value="Metallo-hydrolase/oxidoreductase"/>
    <property type="match status" value="1"/>
</dbReference>
<reference evidence="2 3" key="1">
    <citation type="submission" date="2020-09" db="EMBL/GenBank/DDBJ databases">
        <authorList>
            <person name="Tanuku N.R.S."/>
        </authorList>
    </citation>
    <scope>NUCLEOTIDE SEQUENCE [LARGE SCALE GENOMIC DNA]</scope>
    <source>
        <strain evidence="2 3">AK62</strain>
    </source>
</reference>
<evidence type="ECO:0000259" key="1">
    <source>
        <dbReference type="SMART" id="SM00849"/>
    </source>
</evidence>
<dbReference type="NCBIfam" id="TIGR03307">
    <property type="entry name" value="PhnP"/>
    <property type="match status" value="1"/>
</dbReference>
<dbReference type="GO" id="GO:0103043">
    <property type="term" value="F:phosphoribosyl 1,2-cyclic phosphate phosphodiesterase activity"/>
    <property type="evidence" value="ECO:0007669"/>
    <property type="project" value="UniProtKB-EC"/>
</dbReference>
<feature type="domain" description="Metallo-beta-lactamase" evidence="1">
    <location>
        <begin position="37"/>
        <end position="222"/>
    </location>
</feature>
<protein>
    <submittedName>
        <fullName evidence="2">Phosphonate metabolism protein PhnP</fullName>
        <ecNumber evidence="2">3.1.4.55</ecNumber>
    </submittedName>
</protein>
<dbReference type="EMBL" id="JACVEW010000003">
    <property type="protein sequence ID" value="MBP0047615.1"/>
    <property type="molecule type" value="Genomic_DNA"/>
</dbReference>
<gene>
    <name evidence="2" type="primary">phnP</name>
    <name evidence="2" type="ORF">H9C73_02605</name>
</gene>
<dbReference type="Proteomes" id="UP000810171">
    <property type="component" value="Unassembled WGS sequence"/>
</dbReference>
<accession>A0ABS3Z7D3</accession>
<dbReference type="PANTHER" id="PTHR42663">
    <property type="entry name" value="HYDROLASE C777.06C-RELATED-RELATED"/>
    <property type="match status" value="1"/>
</dbReference>
<proteinExistence type="predicted"/>
<dbReference type="InterPro" id="IPR017693">
    <property type="entry name" value="Phosphonate_metab_PhnP"/>
</dbReference>
<dbReference type="InterPro" id="IPR001279">
    <property type="entry name" value="Metallo-B-lactamas"/>
</dbReference>
<dbReference type="InterPro" id="IPR035682">
    <property type="entry name" value="PhnP_MBL"/>
</dbReference>
<dbReference type="Pfam" id="PF12706">
    <property type="entry name" value="Lactamase_B_2"/>
    <property type="match status" value="1"/>
</dbReference>
<name>A0ABS3Z7D3_9GAMM</name>
<dbReference type="CDD" id="cd07736">
    <property type="entry name" value="PhnP-like_MBL-fold"/>
    <property type="match status" value="1"/>
</dbReference>
<dbReference type="Gene3D" id="3.60.15.10">
    <property type="entry name" value="Ribonuclease Z/Hydroxyacylglutathione hydrolase-like"/>
    <property type="match status" value="1"/>
</dbReference>
<dbReference type="InterPro" id="IPR036866">
    <property type="entry name" value="RibonucZ/Hydroxyglut_hydro"/>
</dbReference>
<evidence type="ECO:0000313" key="2">
    <source>
        <dbReference type="EMBL" id="MBP0047615.1"/>
    </source>
</evidence>
<dbReference type="PANTHER" id="PTHR42663:SF6">
    <property type="entry name" value="HYDROLASE C777.06C-RELATED"/>
    <property type="match status" value="1"/>
</dbReference>